<dbReference type="FunFam" id="3.30.200.20:FF:000097">
    <property type="entry name" value="Probable serine/threonine-protein kinase nek1"/>
    <property type="match status" value="1"/>
</dbReference>
<feature type="domain" description="Protein kinase" evidence="12">
    <location>
        <begin position="6"/>
        <end position="268"/>
    </location>
</feature>
<evidence type="ECO:0000256" key="3">
    <source>
        <dbReference type="ARBA" id="ARBA00022527"/>
    </source>
</evidence>
<accession>G0QS34</accession>
<dbReference type="OMA" id="EESYERW"/>
<dbReference type="OrthoDB" id="248923at2759"/>
<evidence type="ECO:0000256" key="11">
    <source>
        <dbReference type="RuleBase" id="RU000304"/>
    </source>
</evidence>
<evidence type="ECO:0000256" key="8">
    <source>
        <dbReference type="ARBA" id="ARBA00047899"/>
    </source>
</evidence>
<dbReference type="InParanoid" id="G0QS34"/>
<reference evidence="13 14" key="1">
    <citation type="submission" date="2011-07" db="EMBL/GenBank/DDBJ databases">
        <authorList>
            <person name="Coyne R."/>
            <person name="Brami D."/>
            <person name="Johnson J."/>
            <person name="Hostetler J."/>
            <person name="Hannick L."/>
            <person name="Clark T."/>
            <person name="Cassidy-Hanley D."/>
            <person name="Inman J."/>
        </authorList>
    </citation>
    <scope>NUCLEOTIDE SEQUENCE [LARGE SCALE GENOMIC DNA]</scope>
    <source>
        <strain evidence="13 14">G5</strain>
    </source>
</reference>
<comment type="catalytic activity">
    <reaction evidence="9">
        <text>L-seryl-[protein] + ATP = O-phospho-L-seryl-[protein] + ADP + H(+)</text>
        <dbReference type="Rhea" id="RHEA:17989"/>
        <dbReference type="Rhea" id="RHEA-COMP:9863"/>
        <dbReference type="Rhea" id="RHEA-COMP:11604"/>
        <dbReference type="ChEBI" id="CHEBI:15378"/>
        <dbReference type="ChEBI" id="CHEBI:29999"/>
        <dbReference type="ChEBI" id="CHEBI:30616"/>
        <dbReference type="ChEBI" id="CHEBI:83421"/>
        <dbReference type="ChEBI" id="CHEBI:456216"/>
        <dbReference type="EC" id="2.7.11.1"/>
    </reaction>
</comment>
<keyword evidence="3 11" id="KW-0723">Serine/threonine-protein kinase</keyword>
<dbReference type="GeneID" id="14908127"/>
<dbReference type="SUPFAM" id="SSF56112">
    <property type="entry name" value="Protein kinase-like (PK-like)"/>
    <property type="match status" value="1"/>
</dbReference>
<keyword evidence="6 13" id="KW-0418">Kinase</keyword>
<dbReference type="InterPro" id="IPR008271">
    <property type="entry name" value="Ser/Thr_kinase_AS"/>
</dbReference>
<feature type="binding site" evidence="10">
    <location>
        <position position="35"/>
    </location>
    <ligand>
        <name>ATP</name>
        <dbReference type="ChEBI" id="CHEBI:30616"/>
    </ligand>
</feature>
<evidence type="ECO:0000256" key="1">
    <source>
        <dbReference type="ARBA" id="ARBA00010886"/>
    </source>
</evidence>
<dbReference type="Proteomes" id="UP000008983">
    <property type="component" value="Unassembled WGS sequence"/>
</dbReference>
<name>G0QS34_ICHMU</name>
<evidence type="ECO:0000313" key="14">
    <source>
        <dbReference type="Proteomes" id="UP000008983"/>
    </source>
</evidence>
<dbReference type="InterPro" id="IPR000719">
    <property type="entry name" value="Prot_kinase_dom"/>
</dbReference>
<dbReference type="GO" id="GO:0004674">
    <property type="term" value="F:protein serine/threonine kinase activity"/>
    <property type="evidence" value="ECO:0007669"/>
    <property type="project" value="UniProtKB-KW"/>
</dbReference>
<dbReference type="EMBL" id="GL983804">
    <property type="protein sequence ID" value="EGR31976.1"/>
    <property type="molecule type" value="Genomic_DNA"/>
</dbReference>
<dbReference type="InterPro" id="IPR017441">
    <property type="entry name" value="Protein_kinase_ATP_BS"/>
</dbReference>
<comment type="similarity">
    <text evidence="1">Belongs to the protein kinase superfamily. NEK Ser/Thr protein kinase family. NIMA subfamily.</text>
</comment>
<dbReference type="InterPro" id="IPR051131">
    <property type="entry name" value="NEK_Ser/Thr_kinase_NIMA"/>
</dbReference>
<dbReference type="Gene3D" id="1.10.510.10">
    <property type="entry name" value="Transferase(Phosphotransferase) domain 1"/>
    <property type="match status" value="1"/>
</dbReference>
<dbReference type="Pfam" id="PF00069">
    <property type="entry name" value="Pkinase"/>
    <property type="match status" value="1"/>
</dbReference>
<evidence type="ECO:0000256" key="10">
    <source>
        <dbReference type="PROSITE-ProRule" id="PRU10141"/>
    </source>
</evidence>
<dbReference type="Gene3D" id="3.30.200.20">
    <property type="entry name" value="Phosphorylase Kinase, domain 1"/>
    <property type="match status" value="1"/>
</dbReference>
<evidence type="ECO:0000256" key="4">
    <source>
        <dbReference type="ARBA" id="ARBA00022679"/>
    </source>
</evidence>
<proteinExistence type="inferred from homology"/>
<dbReference type="GO" id="GO:0005524">
    <property type="term" value="F:ATP binding"/>
    <property type="evidence" value="ECO:0007669"/>
    <property type="project" value="UniProtKB-UniRule"/>
</dbReference>
<evidence type="ECO:0000256" key="9">
    <source>
        <dbReference type="ARBA" id="ARBA00048679"/>
    </source>
</evidence>
<keyword evidence="7 10" id="KW-0067">ATP-binding</keyword>
<dbReference type="PANTHER" id="PTHR44899">
    <property type="entry name" value="CAMK FAMILY PROTEIN KINASE"/>
    <property type="match status" value="1"/>
</dbReference>
<dbReference type="PROSITE" id="PS00107">
    <property type="entry name" value="PROTEIN_KINASE_ATP"/>
    <property type="match status" value="1"/>
</dbReference>
<comment type="catalytic activity">
    <reaction evidence="8">
        <text>L-threonyl-[protein] + ATP = O-phospho-L-threonyl-[protein] + ADP + H(+)</text>
        <dbReference type="Rhea" id="RHEA:46608"/>
        <dbReference type="Rhea" id="RHEA-COMP:11060"/>
        <dbReference type="Rhea" id="RHEA-COMP:11605"/>
        <dbReference type="ChEBI" id="CHEBI:15378"/>
        <dbReference type="ChEBI" id="CHEBI:30013"/>
        <dbReference type="ChEBI" id="CHEBI:30616"/>
        <dbReference type="ChEBI" id="CHEBI:61977"/>
        <dbReference type="ChEBI" id="CHEBI:456216"/>
        <dbReference type="EC" id="2.7.11.1"/>
    </reaction>
</comment>
<organism evidence="13 14">
    <name type="scientific">Ichthyophthirius multifiliis</name>
    <name type="common">White spot disease agent</name>
    <name type="synonym">Ich</name>
    <dbReference type="NCBI Taxonomy" id="5932"/>
    <lineage>
        <taxon>Eukaryota</taxon>
        <taxon>Sar</taxon>
        <taxon>Alveolata</taxon>
        <taxon>Ciliophora</taxon>
        <taxon>Intramacronucleata</taxon>
        <taxon>Oligohymenophorea</taxon>
        <taxon>Hymenostomatida</taxon>
        <taxon>Ophryoglenina</taxon>
        <taxon>Ichthyophthirius</taxon>
    </lineage>
</organism>
<protein>
    <recommendedName>
        <fullName evidence="2">non-specific serine/threonine protein kinase</fullName>
        <ecNumber evidence="2">2.7.11.1</ecNumber>
    </recommendedName>
</protein>
<evidence type="ECO:0000259" key="12">
    <source>
        <dbReference type="PROSITE" id="PS50011"/>
    </source>
</evidence>
<dbReference type="PANTHER" id="PTHR44899:SF10">
    <property type="entry name" value="NIMA-RELATED KINASE 2"/>
    <property type="match status" value="1"/>
</dbReference>
<evidence type="ECO:0000256" key="5">
    <source>
        <dbReference type="ARBA" id="ARBA00022741"/>
    </source>
</evidence>
<evidence type="ECO:0000256" key="2">
    <source>
        <dbReference type="ARBA" id="ARBA00012513"/>
    </source>
</evidence>
<gene>
    <name evidence="13" type="ORF">IMG5_099000</name>
</gene>
<evidence type="ECO:0000256" key="7">
    <source>
        <dbReference type="ARBA" id="ARBA00022840"/>
    </source>
</evidence>
<dbReference type="PROSITE" id="PS50011">
    <property type="entry name" value="PROTEIN_KINASE_DOM"/>
    <property type="match status" value="1"/>
</dbReference>
<keyword evidence="14" id="KW-1185">Reference proteome</keyword>
<dbReference type="InterPro" id="IPR011009">
    <property type="entry name" value="Kinase-like_dom_sf"/>
</dbReference>
<dbReference type="PROSITE" id="PS00108">
    <property type="entry name" value="PROTEIN_KINASE_ST"/>
    <property type="match status" value="1"/>
</dbReference>
<sequence>MSLKDFQIICKLGEGAFAQVYKVHRYSDKKYYAMKTIKFNRLTLKEKENVLTEIHFLACLKSPYIVEYKDSFIDEKSSTLYIIMEYCPGGDFLSKIRGLKPQQYIDEIQIWKYAIQLIQGLKYLHDLSISHRDFKSANIFLSKDNSIVKVGDLGVSKIAENGLLQTQTGTPYYCSPEVWSNKPYNFKSDIWSLGCVLYEMAQQTTPFKGQNMEIIFNKVQSGEYQRLNERYSQDLQKIICMCLQVNPKNRYSANQLMETEEIKQRIYLFQQQQQVKEENILEQKSLLLKEFKDVASLKDLKKLKAFLPPCQYQNNQISCCLLGNYDNPQQEEVKRYNSNNIYKDLVQSIDYNQQYQFNLQQQIQLYKKTQQKQTKSEFNLDIYLMKQKYKKIIYPNQYSQQQQQYKLPPIQKKIICVQKNIINK</sequence>
<dbReference type="EC" id="2.7.11.1" evidence="2"/>
<evidence type="ECO:0000256" key="6">
    <source>
        <dbReference type="ARBA" id="ARBA00022777"/>
    </source>
</evidence>
<dbReference type="eggNOG" id="KOG1826">
    <property type="taxonomic scope" value="Eukaryota"/>
</dbReference>
<dbReference type="AlphaFoldDB" id="G0QS34"/>
<keyword evidence="4" id="KW-0808">Transferase</keyword>
<keyword evidence="5 10" id="KW-0547">Nucleotide-binding</keyword>
<evidence type="ECO:0000313" key="13">
    <source>
        <dbReference type="EMBL" id="EGR31976.1"/>
    </source>
</evidence>
<dbReference type="STRING" id="857967.G0QS34"/>
<dbReference type="RefSeq" id="XP_004035462.1">
    <property type="nucleotide sequence ID" value="XM_004035414.1"/>
</dbReference>